<evidence type="ECO:0000256" key="2">
    <source>
        <dbReference type="ARBA" id="ARBA00023002"/>
    </source>
</evidence>
<dbReference type="PANTHER" id="PTHR42804:SF1">
    <property type="entry name" value="ALDEHYDE DEHYDROGENASE-RELATED"/>
    <property type="match status" value="1"/>
</dbReference>
<comment type="caution">
    <text evidence="5">The sequence shown here is derived from an EMBL/GenBank/DDBJ whole genome shotgun (WGS) entry which is preliminary data.</text>
</comment>
<reference evidence="5 6" key="1">
    <citation type="submission" date="2019-03" db="EMBL/GenBank/DDBJ databases">
        <title>Genomics of glacier-inhabiting Cryobacterium strains.</title>
        <authorList>
            <person name="Liu Q."/>
            <person name="Xin Y.-H."/>
        </authorList>
    </citation>
    <scope>NUCLEOTIDE SEQUENCE [LARGE SCALE GENOMIC DNA]</scope>
    <source>
        <strain evidence="5 6">TMT2-48-2</strain>
    </source>
</reference>
<feature type="region of interest" description="Disordered" evidence="3">
    <location>
        <begin position="1"/>
        <end position="36"/>
    </location>
</feature>
<dbReference type="InterPro" id="IPR016161">
    <property type="entry name" value="Ald_DH/histidinol_DH"/>
</dbReference>
<name>A0A4R8XQU2_9MICO</name>
<evidence type="ECO:0000259" key="4">
    <source>
        <dbReference type="Pfam" id="PF00171"/>
    </source>
</evidence>
<dbReference type="Pfam" id="PF00171">
    <property type="entry name" value="Aldedh"/>
    <property type="match status" value="1"/>
</dbReference>
<dbReference type="GO" id="GO:0016620">
    <property type="term" value="F:oxidoreductase activity, acting on the aldehyde or oxo group of donors, NAD or NADP as acceptor"/>
    <property type="evidence" value="ECO:0007669"/>
    <property type="project" value="InterPro"/>
</dbReference>
<dbReference type="RefSeq" id="WP_134369844.1">
    <property type="nucleotide sequence ID" value="NZ_SOGN01000035.1"/>
</dbReference>
<evidence type="ECO:0000313" key="5">
    <source>
        <dbReference type="EMBL" id="TFC81415.1"/>
    </source>
</evidence>
<feature type="domain" description="Aldehyde dehydrogenase" evidence="4">
    <location>
        <begin position="242"/>
        <end position="376"/>
    </location>
</feature>
<dbReference type="InterPro" id="IPR015590">
    <property type="entry name" value="Aldehyde_DH_dom"/>
</dbReference>
<comment type="similarity">
    <text evidence="1">Belongs to the aldehyde dehydrogenase family.</text>
</comment>
<dbReference type="SUPFAM" id="SSF53720">
    <property type="entry name" value="ALDH-like"/>
    <property type="match status" value="1"/>
</dbReference>
<dbReference type="PANTHER" id="PTHR42804">
    <property type="entry name" value="ALDEHYDE DEHYDROGENASE"/>
    <property type="match status" value="1"/>
</dbReference>
<dbReference type="InterPro" id="IPR016162">
    <property type="entry name" value="Ald_DH_N"/>
</dbReference>
<organism evidence="5 6">
    <name type="scientific">Cryobacterium cheniae</name>
    <dbReference type="NCBI Taxonomy" id="1259262"/>
    <lineage>
        <taxon>Bacteria</taxon>
        <taxon>Bacillati</taxon>
        <taxon>Actinomycetota</taxon>
        <taxon>Actinomycetes</taxon>
        <taxon>Micrococcales</taxon>
        <taxon>Microbacteriaceae</taxon>
        <taxon>Cryobacterium</taxon>
    </lineage>
</organism>
<dbReference type="Gene3D" id="3.40.309.10">
    <property type="entry name" value="Aldehyde Dehydrogenase, Chain A, domain 2"/>
    <property type="match status" value="1"/>
</dbReference>
<dbReference type="InterPro" id="IPR016163">
    <property type="entry name" value="Ald_DH_C"/>
</dbReference>
<evidence type="ECO:0000256" key="3">
    <source>
        <dbReference type="SAM" id="MobiDB-lite"/>
    </source>
</evidence>
<evidence type="ECO:0000313" key="6">
    <source>
        <dbReference type="Proteomes" id="UP000298433"/>
    </source>
</evidence>
<proteinExistence type="inferred from homology"/>
<keyword evidence="6" id="KW-1185">Reference proteome</keyword>
<dbReference type="Gene3D" id="3.40.605.10">
    <property type="entry name" value="Aldehyde Dehydrogenase, Chain A, domain 1"/>
    <property type="match status" value="1"/>
</dbReference>
<dbReference type="EMBL" id="SOGN01000035">
    <property type="protein sequence ID" value="TFC81415.1"/>
    <property type="molecule type" value="Genomic_DNA"/>
</dbReference>
<protein>
    <submittedName>
        <fullName evidence="5">Aldehyde dehydrogenase family protein</fullName>
    </submittedName>
</protein>
<sequence>MTASEPTIAEPTIAEPNATEPTIAEPTVAEPTGTEGFGTLDGLISELAAGEKRWARTGLSERIALLSAVRRSVAAQAEDWARTAALIKGLSPDSPLVGEEWISGPYPMLTAAATLAESLSRIGRGRSPVAGARFGTAPGGRVTVQVLPHTPYEAVLLHGFRAEVWMPPGVSADTVRSRAGLAELHPRQTQGVGLVLGAGNITSIPPLDVLYELVAHNRVVLLKLNPVLERMLPVYRAALAPLIEHGVLRIVTGDGRVGGYLAHHPGIAHVHITGSAATHDVVVFGAGAEGAERKAAATPLLSKPITSELGGVSPIIVMPGTWSRRDLRYQAEHVATQRLHNGGYNCIAGQVVVLSGDWSQKDAFLAELRAAVRRAPARPAWYPGSDGRVEDAVAAYPGAERLGRGRVLIRVGAGDDPEAIRSTETFAPVLGVIELPGRGAAFLDAAVETVNRDFLGTLGANVIADPRTLRALGTGFRTALARLRYGTIAVNTWTGLGFLTAAAPWGAYPGHTLNDVQSGIGIVHNALLIDSPERTVVSGPFRPFPRSVLHGEFALFPKPPWFVTARSAAMTGRLLTGFAARPSWLRMPRVFASAFRA</sequence>
<gene>
    <name evidence="5" type="ORF">E3T23_08095</name>
</gene>
<evidence type="ECO:0000256" key="1">
    <source>
        <dbReference type="ARBA" id="ARBA00009986"/>
    </source>
</evidence>
<accession>A0A4R8XQU2</accession>
<dbReference type="OrthoDB" id="136308at2"/>
<dbReference type="Proteomes" id="UP000298433">
    <property type="component" value="Unassembled WGS sequence"/>
</dbReference>
<keyword evidence="2" id="KW-0560">Oxidoreductase</keyword>
<dbReference type="AlphaFoldDB" id="A0A4R8XQU2"/>